<feature type="transmembrane region" description="Helical" evidence="1">
    <location>
        <begin position="103"/>
        <end position="122"/>
    </location>
</feature>
<sequence>MKDSFKNKSKTGDKISCIYITIISLFSLYSIFSLGFLIFNIYNCQTTNTIIQPIFSMSEWIAIMSILISILGSVSFMFKPIILSFKTMAGYNDKKENVELSILFIKFVQFFLLSFFLIYSIATAISGAISLSMTFILFTFLAIFNVCLADCAVQQIISNRIFILAFAFGSFLDLVLIGQNFSVGKFYNMIFLKIILFLMIYFLKNMNFYTKDSKKTKSILRIILIMAILNAFLFTYFINFSPSLFQLGEENQGIVAKSIGLLKFLIFPLITKAFGLFI</sequence>
<feature type="transmembrane region" description="Helical" evidence="1">
    <location>
        <begin position="219"/>
        <end position="238"/>
    </location>
</feature>
<feature type="transmembrane region" description="Helical" evidence="1">
    <location>
        <begin position="61"/>
        <end position="82"/>
    </location>
</feature>
<comment type="caution">
    <text evidence="2">The sequence shown here is derived from an EMBL/GenBank/DDBJ whole genome shotgun (WGS) entry which is preliminary data.</text>
</comment>
<protein>
    <submittedName>
        <fullName evidence="2">Uncharacterized protein</fullName>
    </submittedName>
</protein>
<evidence type="ECO:0000313" key="3">
    <source>
        <dbReference type="Proteomes" id="UP001516464"/>
    </source>
</evidence>
<accession>A0ABQ7HYM7</accession>
<dbReference type="EMBL" id="SBIQ01000103">
    <property type="protein sequence ID" value="KAF7683293.1"/>
    <property type="molecule type" value="Genomic_DNA"/>
</dbReference>
<feature type="transmembrane region" description="Helical" evidence="1">
    <location>
        <begin position="16"/>
        <end position="41"/>
    </location>
</feature>
<keyword evidence="1" id="KW-0472">Membrane</keyword>
<organism evidence="2 3">
    <name type="scientific">Astathelohania contejeani</name>
    <dbReference type="NCBI Taxonomy" id="164912"/>
    <lineage>
        <taxon>Eukaryota</taxon>
        <taxon>Fungi</taxon>
        <taxon>Fungi incertae sedis</taxon>
        <taxon>Microsporidia</taxon>
        <taxon>Astathelohaniidae</taxon>
        <taxon>Astathelohania</taxon>
    </lineage>
</organism>
<proteinExistence type="predicted"/>
<keyword evidence="1" id="KW-1133">Transmembrane helix</keyword>
<dbReference type="Proteomes" id="UP001516464">
    <property type="component" value="Unassembled WGS sequence"/>
</dbReference>
<evidence type="ECO:0000256" key="1">
    <source>
        <dbReference type="SAM" id="Phobius"/>
    </source>
</evidence>
<name>A0ABQ7HYM7_9MICR</name>
<keyword evidence="1" id="KW-0812">Transmembrane</keyword>
<feature type="transmembrane region" description="Helical" evidence="1">
    <location>
        <begin position="258"/>
        <end position="277"/>
    </location>
</feature>
<keyword evidence="3" id="KW-1185">Reference proteome</keyword>
<feature type="transmembrane region" description="Helical" evidence="1">
    <location>
        <begin position="161"/>
        <end position="180"/>
    </location>
</feature>
<feature type="transmembrane region" description="Helical" evidence="1">
    <location>
        <begin position="128"/>
        <end position="149"/>
    </location>
</feature>
<gene>
    <name evidence="2" type="ORF">TCON_1496</name>
</gene>
<reference evidence="2 3" key="1">
    <citation type="submission" date="2019-01" db="EMBL/GenBank/DDBJ databases">
        <title>Genomes sequencing and comparative genomics of infectious freshwater microsporidia, Cucumispora dikerogammari and Thelohania contejeani.</title>
        <authorList>
            <person name="Cormier A."/>
            <person name="Giraud I."/>
            <person name="Wattier R."/>
            <person name="Teixeira M."/>
            <person name="Grandjean F."/>
            <person name="Rigaud T."/>
            <person name="Cordaux R."/>
        </authorList>
    </citation>
    <scope>NUCLEOTIDE SEQUENCE [LARGE SCALE GENOMIC DNA]</scope>
    <source>
        <strain evidence="2">T1</strain>
        <tissue evidence="2">Spores</tissue>
    </source>
</reference>
<evidence type="ECO:0000313" key="2">
    <source>
        <dbReference type="EMBL" id="KAF7683293.1"/>
    </source>
</evidence>
<feature type="transmembrane region" description="Helical" evidence="1">
    <location>
        <begin position="186"/>
        <end position="203"/>
    </location>
</feature>